<keyword evidence="2" id="KW-0812">Transmembrane</keyword>
<keyword evidence="2" id="KW-0472">Membrane</keyword>
<reference evidence="3 4" key="1">
    <citation type="journal article" date="2014" name="Genome Biol. Evol.">
        <title>Molecular evolution of the substrate utilization strategies and putative virulence factors in mosquito-associated Spiroplasma species.</title>
        <authorList>
            <person name="Chang T.H."/>
            <person name="Lo W.S."/>
            <person name="Ku C."/>
            <person name="Chen L.L."/>
            <person name="Kuo C.H."/>
        </authorList>
    </citation>
    <scope>NUCLEOTIDE SEQUENCE [LARGE SCALE GENOMIC DNA]</scope>
    <source>
        <strain evidence="3">AES-1</strain>
    </source>
</reference>
<evidence type="ECO:0000256" key="2">
    <source>
        <dbReference type="SAM" id="Phobius"/>
    </source>
</evidence>
<feature type="transmembrane region" description="Helical" evidence="2">
    <location>
        <begin position="66"/>
        <end position="91"/>
    </location>
</feature>
<sequence>MFKLLIYLAPFAALSTYYLIKISSYIDTEQNLAEVLEIQTSDIIDIIKPYLPTFIFKFSFVYSNEIYLMLSSLGLVVFLLSTGLTIIYITLKISILNVHKNVYKTISRNVRDQSKGLTSTNEIEVMNNSEHELEQEIQRTDRDSQQVETNVINTKESDMLTTIKKGTTPPLVKYFNQ</sequence>
<dbReference type="STRING" id="1276246.SCULI_v1c05930"/>
<dbReference type="OrthoDB" id="9897535at2"/>
<dbReference type="Proteomes" id="UP000019267">
    <property type="component" value="Chromosome"/>
</dbReference>
<evidence type="ECO:0000256" key="1">
    <source>
        <dbReference type="SAM" id="Coils"/>
    </source>
</evidence>
<dbReference type="AlphaFoldDB" id="W6AGW8"/>
<keyword evidence="4" id="KW-1185">Reference proteome</keyword>
<gene>
    <name evidence="3" type="ORF">SCULI_v1c05930</name>
</gene>
<keyword evidence="2" id="KW-1133">Transmembrane helix</keyword>
<name>W6AGW8_9MOLU</name>
<organism evidence="3 4">
    <name type="scientific">Spiroplasma culicicola AES-1</name>
    <dbReference type="NCBI Taxonomy" id="1276246"/>
    <lineage>
        <taxon>Bacteria</taxon>
        <taxon>Bacillati</taxon>
        <taxon>Mycoplasmatota</taxon>
        <taxon>Mollicutes</taxon>
        <taxon>Entomoplasmatales</taxon>
        <taxon>Spiroplasmataceae</taxon>
        <taxon>Spiroplasma</taxon>
    </lineage>
</organism>
<evidence type="ECO:0000313" key="4">
    <source>
        <dbReference type="Proteomes" id="UP000019267"/>
    </source>
</evidence>
<dbReference type="EMBL" id="CP006681">
    <property type="protein sequence ID" value="AHI52934.1"/>
    <property type="molecule type" value="Genomic_DNA"/>
</dbReference>
<dbReference type="HOGENOM" id="CLU_1517005_0_0_14"/>
<accession>W6AGW8</accession>
<dbReference type="KEGG" id="scq:SCULI_v1c05930"/>
<evidence type="ECO:0000313" key="3">
    <source>
        <dbReference type="EMBL" id="AHI52934.1"/>
    </source>
</evidence>
<keyword evidence="1" id="KW-0175">Coiled coil</keyword>
<evidence type="ECO:0008006" key="5">
    <source>
        <dbReference type="Google" id="ProtNLM"/>
    </source>
</evidence>
<feature type="coiled-coil region" evidence="1">
    <location>
        <begin position="123"/>
        <end position="150"/>
    </location>
</feature>
<protein>
    <recommendedName>
        <fullName evidence="5">Transmembrane protein</fullName>
    </recommendedName>
</protein>
<dbReference type="PATRIC" id="fig|1276246.3.peg.592"/>
<proteinExistence type="predicted"/>
<dbReference type="RefSeq" id="WP_025363169.1">
    <property type="nucleotide sequence ID" value="NZ_CP006681.1"/>
</dbReference>